<dbReference type="Proteomes" id="UP000289738">
    <property type="component" value="Chromosome A10"/>
</dbReference>
<comment type="caution">
    <text evidence="1">The sequence shown here is derived from an EMBL/GenBank/DDBJ whole genome shotgun (WGS) entry which is preliminary data.</text>
</comment>
<dbReference type="EMBL" id="SDMP01000010">
    <property type="protein sequence ID" value="RYR34453.1"/>
    <property type="molecule type" value="Genomic_DNA"/>
</dbReference>
<name>A0A445B713_ARAHY</name>
<reference evidence="1 2" key="1">
    <citation type="submission" date="2019-01" db="EMBL/GenBank/DDBJ databases">
        <title>Sequencing of cultivated peanut Arachis hypogaea provides insights into genome evolution and oil improvement.</title>
        <authorList>
            <person name="Chen X."/>
        </authorList>
    </citation>
    <scope>NUCLEOTIDE SEQUENCE [LARGE SCALE GENOMIC DNA]</scope>
    <source>
        <strain evidence="2">cv. Fuhuasheng</strain>
        <tissue evidence="1">Leaves</tissue>
    </source>
</reference>
<accession>A0A445B713</accession>
<evidence type="ECO:0000313" key="1">
    <source>
        <dbReference type="EMBL" id="RYR34453.1"/>
    </source>
</evidence>
<keyword evidence="2" id="KW-1185">Reference proteome</keyword>
<gene>
    <name evidence="1" type="ORF">Ahy_A10g049353</name>
</gene>
<evidence type="ECO:0000313" key="2">
    <source>
        <dbReference type="Proteomes" id="UP000289738"/>
    </source>
</evidence>
<dbReference type="AlphaFoldDB" id="A0A445B713"/>
<protein>
    <submittedName>
        <fullName evidence="1">Uncharacterized protein</fullName>
    </submittedName>
</protein>
<proteinExistence type="predicted"/>
<organism evidence="1 2">
    <name type="scientific">Arachis hypogaea</name>
    <name type="common">Peanut</name>
    <dbReference type="NCBI Taxonomy" id="3818"/>
    <lineage>
        <taxon>Eukaryota</taxon>
        <taxon>Viridiplantae</taxon>
        <taxon>Streptophyta</taxon>
        <taxon>Embryophyta</taxon>
        <taxon>Tracheophyta</taxon>
        <taxon>Spermatophyta</taxon>
        <taxon>Magnoliopsida</taxon>
        <taxon>eudicotyledons</taxon>
        <taxon>Gunneridae</taxon>
        <taxon>Pentapetalae</taxon>
        <taxon>rosids</taxon>
        <taxon>fabids</taxon>
        <taxon>Fabales</taxon>
        <taxon>Fabaceae</taxon>
        <taxon>Papilionoideae</taxon>
        <taxon>50 kb inversion clade</taxon>
        <taxon>dalbergioids sensu lato</taxon>
        <taxon>Dalbergieae</taxon>
        <taxon>Pterocarpus clade</taxon>
        <taxon>Arachis</taxon>
    </lineage>
</organism>
<sequence>MITDCHLRLFPLPSRPHSPLRSTAFRLSTAYLRQCSNPNLQQGQCATGVPSSRCRRRKTNVFQVCVFLHAYHRDELNRLTITEKLSNQHENVSGDVVVDGEKSNKAMQLSDVTEVGSEEMELGDEVLDSSLILCSHNSHLSDHGCLQEDEIPRVGKRLS</sequence>